<dbReference type="OrthoDB" id="2333384at2759"/>
<dbReference type="AlphaFoldDB" id="A0A8H4VZG4"/>
<proteinExistence type="predicted"/>
<sequence>MPPTAIQQLANLQILLNNPSRIYTGGDFLTGSVLVKLSDRPFSGYAQLTFFGRTKTKIVVRSNKHTYYYRGRRVLFEYRLPLFDGGVESEPLNTEIHSWPFTFQIPTHNFTPAYTSQGSQLPSSYYFHDGHSTEIEAFRGNKTSALSGYHQNAETTPGACRHGFINPTTAEEHLQILFSTPVFLSRKATARPNRQREFKYYWEFPTFGEDFFIPRCGPPGYSELGEQPGDIHSAVLDLGQILDIRATPTYAHTQKVKALFLRPLVPTFSTFNIAVEYGIRWKIELECAGEKETISNYDIFMDPCLVLAPAGPPNPA</sequence>
<protein>
    <recommendedName>
        <fullName evidence="1">Arrestin-like N-terminal domain-containing protein</fullName>
    </recommendedName>
</protein>
<dbReference type="Gene3D" id="2.60.40.640">
    <property type="match status" value="1"/>
</dbReference>
<dbReference type="Pfam" id="PF00339">
    <property type="entry name" value="Arrestin_N"/>
    <property type="match status" value="1"/>
</dbReference>
<name>A0A8H4VZG4_9HELO</name>
<dbReference type="EMBL" id="JAAMPI010000800">
    <property type="protein sequence ID" value="KAF4628528.1"/>
    <property type="molecule type" value="Genomic_DNA"/>
</dbReference>
<reference evidence="2 3" key="1">
    <citation type="submission" date="2020-03" db="EMBL/GenBank/DDBJ databases">
        <title>Draft Genome Sequence of Cudoniella acicularis.</title>
        <authorList>
            <person name="Buettner E."/>
            <person name="Kellner H."/>
        </authorList>
    </citation>
    <scope>NUCLEOTIDE SEQUENCE [LARGE SCALE GENOMIC DNA]</scope>
    <source>
        <strain evidence="2 3">DSM 108380</strain>
    </source>
</reference>
<evidence type="ECO:0000313" key="3">
    <source>
        <dbReference type="Proteomes" id="UP000566819"/>
    </source>
</evidence>
<dbReference type="Proteomes" id="UP000566819">
    <property type="component" value="Unassembled WGS sequence"/>
</dbReference>
<dbReference type="InterPro" id="IPR014752">
    <property type="entry name" value="Arrestin-like_C"/>
</dbReference>
<gene>
    <name evidence="2" type="ORF">G7Y89_g9617</name>
</gene>
<evidence type="ECO:0000313" key="2">
    <source>
        <dbReference type="EMBL" id="KAF4628528.1"/>
    </source>
</evidence>
<feature type="domain" description="Arrestin-like N-terminal" evidence="1">
    <location>
        <begin position="13"/>
        <end position="109"/>
    </location>
</feature>
<dbReference type="InterPro" id="IPR011021">
    <property type="entry name" value="Arrestin-like_N"/>
</dbReference>
<evidence type="ECO:0000259" key="1">
    <source>
        <dbReference type="Pfam" id="PF00339"/>
    </source>
</evidence>
<organism evidence="2 3">
    <name type="scientific">Cudoniella acicularis</name>
    <dbReference type="NCBI Taxonomy" id="354080"/>
    <lineage>
        <taxon>Eukaryota</taxon>
        <taxon>Fungi</taxon>
        <taxon>Dikarya</taxon>
        <taxon>Ascomycota</taxon>
        <taxon>Pezizomycotina</taxon>
        <taxon>Leotiomycetes</taxon>
        <taxon>Helotiales</taxon>
        <taxon>Tricladiaceae</taxon>
        <taxon>Cudoniella</taxon>
    </lineage>
</organism>
<accession>A0A8H4VZG4</accession>
<keyword evidence="3" id="KW-1185">Reference proteome</keyword>
<comment type="caution">
    <text evidence="2">The sequence shown here is derived from an EMBL/GenBank/DDBJ whole genome shotgun (WGS) entry which is preliminary data.</text>
</comment>